<evidence type="ECO:0000256" key="1">
    <source>
        <dbReference type="ARBA" id="ARBA00022630"/>
    </source>
</evidence>
<accession>Q46R25</accession>
<evidence type="ECO:0000313" key="4">
    <source>
        <dbReference type="EMBL" id="AAZ64409.1"/>
    </source>
</evidence>
<dbReference type="InterPro" id="IPR013785">
    <property type="entry name" value="Aldolase_TIM"/>
</dbReference>
<dbReference type="HOGENOM" id="CLU_038732_0_1_4"/>
<dbReference type="Gene3D" id="3.20.20.70">
    <property type="entry name" value="Aldolase class I"/>
    <property type="match status" value="1"/>
</dbReference>
<name>Q46R25_CUPPJ</name>
<proteinExistence type="predicted"/>
<dbReference type="PANTHER" id="PTHR32332">
    <property type="entry name" value="2-NITROPROPANE DIOXYGENASE"/>
    <property type="match status" value="1"/>
</dbReference>
<evidence type="ECO:0000256" key="3">
    <source>
        <dbReference type="ARBA" id="ARBA00023002"/>
    </source>
</evidence>
<keyword evidence="2" id="KW-0288">FMN</keyword>
<evidence type="ECO:0000256" key="2">
    <source>
        <dbReference type="ARBA" id="ARBA00022643"/>
    </source>
</evidence>
<dbReference type="KEGG" id="reu:Reut_B5061"/>
<keyword evidence="4" id="KW-0223">Dioxygenase</keyword>
<dbReference type="InterPro" id="IPR004136">
    <property type="entry name" value="NMO"/>
</dbReference>
<keyword evidence="1" id="KW-0285">Flavoprotein</keyword>
<dbReference type="GO" id="GO:0018580">
    <property type="term" value="F:nitronate monooxygenase activity"/>
    <property type="evidence" value="ECO:0007669"/>
    <property type="project" value="InterPro"/>
</dbReference>
<protein>
    <submittedName>
        <fullName evidence="4">2-nitropropane dioxygenase, NPD</fullName>
    </submittedName>
</protein>
<dbReference type="CDD" id="cd04730">
    <property type="entry name" value="NPD_like"/>
    <property type="match status" value="1"/>
</dbReference>
<dbReference type="AlphaFoldDB" id="Q46R25"/>
<dbReference type="STRING" id="264198.Reut_B5061"/>
<gene>
    <name evidence="4" type="ordered locus">Reut_B5061</name>
</gene>
<dbReference type="eggNOG" id="COG2070">
    <property type="taxonomic scope" value="Bacteria"/>
</dbReference>
<dbReference type="GO" id="GO:0051213">
    <property type="term" value="F:dioxygenase activity"/>
    <property type="evidence" value="ECO:0007669"/>
    <property type="project" value="UniProtKB-KW"/>
</dbReference>
<keyword evidence="3" id="KW-0560">Oxidoreductase</keyword>
<organism evidence="4">
    <name type="scientific">Cupriavidus pinatubonensis (strain JMP 134 / LMG 1197)</name>
    <name type="common">Cupriavidus necator (strain JMP 134)</name>
    <dbReference type="NCBI Taxonomy" id="264198"/>
    <lineage>
        <taxon>Bacteria</taxon>
        <taxon>Pseudomonadati</taxon>
        <taxon>Pseudomonadota</taxon>
        <taxon>Betaproteobacteria</taxon>
        <taxon>Burkholderiales</taxon>
        <taxon>Burkholderiaceae</taxon>
        <taxon>Cupriavidus</taxon>
    </lineage>
</organism>
<sequence>MPRLAVRARSDTAGRAQFPDSETIMTEHWLKLAGRRLLPIVQGGMGIGISAHRLAGTVAAHNGVGTIASIDLRHHHPDLMAQTGGTRDKARIEAANLVALDREIRSARDLSGGRGLVAVNVMKAVGSHAQLVRQACESGADAIVMGAGLPLDLPELTADYPKVALIPILSEARGIGLVLRKWMKKGRLPDAIVVEHPAHAGGHLGAPAIQDLGEARFSFARVLAECRELFQTLGLAWDSIPLILAGGINSHAKVRHWLGEGAAAVQLGTAFAVTEECDAHPAFKHVLATASPEDLCEFTSVAGLPARAVLTPWLSRYLSSESRLQRRAKARDCLEGFDCLHACGLRDGVARIGQFCIDLKLAQAVRGDVERGLFFRGKGALPFGEAIRPVADLLHYLLTGEKPAVVPMPAATVAA</sequence>
<dbReference type="EMBL" id="CP000091">
    <property type="protein sequence ID" value="AAZ64409.1"/>
    <property type="molecule type" value="Genomic_DNA"/>
</dbReference>
<reference evidence="4" key="1">
    <citation type="submission" date="2005-08" db="EMBL/GenBank/DDBJ databases">
        <title>Complete sequence of chromosome 2 of Ralstonia eutropha JMP134.</title>
        <authorList>
            <person name="Copeland A."/>
            <person name="Lucas S."/>
            <person name="Lapidus A."/>
            <person name="Barry K."/>
            <person name="Detter J.C."/>
            <person name="Glavina T."/>
            <person name="Hammon N."/>
            <person name="Israni S."/>
            <person name="Pitluck S."/>
            <person name="Goltsman E."/>
            <person name="Martinez M."/>
            <person name="Schmutz J."/>
            <person name="Larimer F."/>
            <person name="Land M."/>
            <person name="Lykidis A."/>
            <person name="Richardson P."/>
        </authorList>
    </citation>
    <scope>NUCLEOTIDE SEQUENCE [LARGE SCALE GENOMIC DNA]</scope>
    <source>
        <strain evidence="4">JMP134</strain>
    </source>
</reference>
<dbReference type="SUPFAM" id="SSF51412">
    <property type="entry name" value="Inosine monophosphate dehydrogenase (IMPDH)"/>
    <property type="match status" value="1"/>
</dbReference>
<dbReference type="PANTHER" id="PTHR32332:SF18">
    <property type="entry name" value="2-NITROPROPANE DIOXYGENASE"/>
    <property type="match status" value="1"/>
</dbReference>
<dbReference type="Pfam" id="PF03060">
    <property type="entry name" value="NMO"/>
    <property type="match status" value="1"/>
</dbReference>